<dbReference type="PANTHER" id="PTHR46481">
    <property type="entry name" value="ZINC FINGER BED DOMAIN-CONTAINING PROTEIN 4"/>
    <property type="match status" value="1"/>
</dbReference>
<dbReference type="GO" id="GO:0008270">
    <property type="term" value="F:zinc ion binding"/>
    <property type="evidence" value="ECO:0007669"/>
    <property type="project" value="UniProtKB-KW"/>
</dbReference>
<name>A0A8H5BAI6_9AGAR</name>
<keyword evidence="3" id="KW-0863">Zinc-finger</keyword>
<keyword evidence="4" id="KW-0862">Zinc</keyword>
<sequence>MDSSTSHPHPPPEASSSQENIYRPQNYYPWVPHPTYMSYWQHSGSAQPPSGSSALPPHGYDGSIAPYTPYHIFSSYGSTSQPSSTALSNQGTEYRPPLINSISSITNNTPSTSYSSPTAIPPSTQPSKKRRRTAADTSASSTSKKRAATSTRPDGNTENIPPVLGAGPQSTPHANTTSIPTHSATAQASMRVNPPILFESVIPRNTNVSGADASDVWYFVRGLIAEEKPAVAPIAEPVSRKQPDRKMYNFLLCRLCGFDIWHTWKNSDGQTTTIRQHLLKHHQLSWEDMVIKEQLKNWQTVEQGRLDALRKGIKIIKEPFTSDVFYERLVRWVATDDQSVNILENPEFRHFILFACPYITDAELPHRTRLSKLIELQFEKEYQLMRIDIKNALGRVSFTSDVWSRQTMQSFMGVTAHFIAKSPLNVLTMETRLVAFRVLHGSHTGINLANEFLKVIEEIECLNKMSMVTLDNASNNQRMMHELEIELSNKHIPFSKEQNRVRCFPHVINIAVKAGLACLTILPSESSDALAHDSEFLQGVADPDLRGRDFFDDPPDNSVLLTNAEYCDALRRDVLGKIRRCVVALRSSGQRREQFHDIRQAGNAAGGWGDDGRIIRDIGPLNEVETRWSSSFFMVDRFIEIYPVIEKLIAENDDLADYAFSPAELRVASDIRSFLLIFHRVQQCVSAEKTPTLSIVLPLYEKVIIMLKNLIRKLPEIAHAIKESIKKLESYLAISRKTKIYALAMVLNPSIKYEWMKKNWSDAEYTEAKSSIFNLLLEFEKADRNVTPVFSYTTPTRTIVKAATVPSLEINQDSAYDELDRIEHDLAQVTRSQSMPNIVNGVDNQGPGPIDDAAELARRADENGKQRVLDEIKRYKDDGTLKTSNMHNLLQFWQVHISFLFDFLKNAAANVFPTG</sequence>
<feature type="region of interest" description="Disordered" evidence="6">
    <location>
        <begin position="1"/>
        <end position="21"/>
    </location>
</feature>
<gene>
    <name evidence="7" type="ORF">D9619_008318</name>
</gene>
<comment type="caution">
    <text evidence="7">The sequence shown here is derived from an EMBL/GenBank/DDBJ whole genome shotgun (WGS) entry which is preliminary data.</text>
</comment>
<evidence type="ECO:0000313" key="8">
    <source>
        <dbReference type="Proteomes" id="UP000567179"/>
    </source>
</evidence>
<feature type="region of interest" description="Disordered" evidence="6">
    <location>
        <begin position="76"/>
        <end position="185"/>
    </location>
</feature>
<feature type="compositionally biased region" description="Polar residues" evidence="6">
    <location>
        <begin position="168"/>
        <end position="185"/>
    </location>
</feature>
<evidence type="ECO:0000256" key="6">
    <source>
        <dbReference type="SAM" id="MobiDB-lite"/>
    </source>
</evidence>
<evidence type="ECO:0000256" key="3">
    <source>
        <dbReference type="ARBA" id="ARBA00022771"/>
    </source>
</evidence>
<accession>A0A8H5BAI6</accession>
<dbReference type="PANTHER" id="PTHR46481:SF10">
    <property type="entry name" value="ZINC FINGER BED DOMAIN-CONTAINING PROTEIN 39"/>
    <property type="match status" value="1"/>
</dbReference>
<evidence type="ECO:0000256" key="4">
    <source>
        <dbReference type="ARBA" id="ARBA00022833"/>
    </source>
</evidence>
<dbReference type="EMBL" id="JAACJJ010000029">
    <property type="protein sequence ID" value="KAF5319548.1"/>
    <property type="molecule type" value="Genomic_DNA"/>
</dbReference>
<dbReference type="Proteomes" id="UP000567179">
    <property type="component" value="Unassembled WGS sequence"/>
</dbReference>
<keyword evidence="8" id="KW-1185">Reference proteome</keyword>
<comment type="subcellular location">
    <subcellularLocation>
        <location evidence="1">Nucleus</location>
    </subcellularLocation>
</comment>
<evidence type="ECO:0000313" key="7">
    <source>
        <dbReference type="EMBL" id="KAF5319548.1"/>
    </source>
</evidence>
<proteinExistence type="predicted"/>
<dbReference type="GO" id="GO:0005634">
    <property type="term" value="C:nucleus"/>
    <property type="evidence" value="ECO:0007669"/>
    <property type="project" value="UniProtKB-SubCell"/>
</dbReference>
<keyword evidence="2" id="KW-0479">Metal-binding</keyword>
<feature type="compositionally biased region" description="Low complexity" evidence="6">
    <location>
        <begin position="96"/>
        <end position="118"/>
    </location>
</feature>
<evidence type="ECO:0000256" key="5">
    <source>
        <dbReference type="ARBA" id="ARBA00023242"/>
    </source>
</evidence>
<dbReference type="AlphaFoldDB" id="A0A8H5BAI6"/>
<evidence type="ECO:0008006" key="9">
    <source>
        <dbReference type="Google" id="ProtNLM"/>
    </source>
</evidence>
<evidence type="ECO:0000256" key="2">
    <source>
        <dbReference type="ARBA" id="ARBA00022723"/>
    </source>
</evidence>
<organism evidence="7 8">
    <name type="scientific">Psilocybe cf. subviscida</name>
    <dbReference type="NCBI Taxonomy" id="2480587"/>
    <lineage>
        <taxon>Eukaryota</taxon>
        <taxon>Fungi</taxon>
        <taxon>Dikarya</taxon>
        <taxon>Basidiomycota</taxon>
        <taxon>Agaricomycotina</taxon>
        <taxon>Agaricomycetes</taxon>
        <taxon>Agaricomycetidae</taxon>
        <taxon>Agaricales</taxon>
        <taxon>Agaricineae</taxon>
        <taxon>Strophariaceae</taxon>
        <taxon>Psilocybe</taxon>
    </lineage>
</organism>
<dbReference type="OrthoDB" id="3172935at2759"/>
<dbReference type="InterPro" id="IPR052035">
    <property type="entry name" value="ZnF_BED_domain_contain"/>
</dbReference>
<dbReference type="InterPro" id="IPR012337">
    <property type="entry name" value="RNaseH-like_sf"/>
</dbReference>
<keyword evidence="5" id="KW-0539">Nucleus</keyword>
<protein>
    <recommendedName>
        <fullName evidence="9">BED-type domain-containing protein</fullName>
    </recommendedName>
</protein>
<dbReference type="SUPFAM" id="SSF53098">
    <property type="entry name" value="Ribonuclease H-like"/>
    <property type="match status" value="1"/>
</dbReference>
<reference evidence="7 8" key="1">
    <citation type="journal article" date="2020" name="ISME J.">
        <title>Uncovering the hidden diversity of litter-decomposition mechanisms in mushroom-forming fungi.</title>
        <authorList>
            <person name="Floudas D."/>
            <person name="Bentzer J."/>
            <person name="Ahren D."/>
            <person name="Johansson T."/>
            <person name="Persson P."/>
            <person name="Tunlid A."/>
        </authorList>
    </citation>
    <scope>NUCLEOTIDE SEQUENCE [LARGE SCALE GENOMIC DNA]</scope>
    <source>
        <strain evidence="7 8">CBS 101986</strain>
    </source>
</reference>
<evidence type="ECO:0000256" key="1">
    <source>
        <dbReference type="ARBA" id="ARBA00004123"/>
    </source>
</evidence>
<feature type="compositionally biased region" description="Low complexity" evidence="6">
    <location>
        <begin position="135"/>
        <end position="152"/>
    </location>
</feature>